<dbReference type="EMBL" id="RKMG01000008">
    <property type="protein sequence ID" value="RPA60797.1"/>
    <property type="molecule type" value="Genomic_DNA"/>
</dbReference>
<dbReference type="InterPro" id="IPR003594">
    <property type="entry name" value="HATPase_dom"/>
</dbReference>
<dbReference type="RefSeq" id="WP_123779625.1">
    <property type="nucleotide sequence ID" value="NZ_RKMG01000008.1"/>
</dbReference>
<keyword evidence="15" id="KW-1185">Reference proteome</keyword>
<keyword evidence="7 14" id="KW-0418">Kinase</keyword>
<name>A0A3N4GH95_9LACT</name>
<evidence type="ECO:0000256" key="5">
    <source>
        <dbReference type="ARBA" id="ARBA00022679"/>
    </source>
</evidence>
<dbReference type="GO" id="GO:0005886">
    <property type="term" value="C:plasma membrane"/>
    <property type="evidence" value="ECO:0007669"/>
    <property type="project" value="TreeGrafter"/>
</dbReference>
<feature type="transmembrane region" description="Helical" evidence="11">
    <location>
        <begin position="177"/>
        <end position="202"/>
    </location>
</feature>
<evidence type="ECO:0000259" key="13">
    <source>
        <dbReference type="PROSITE" id="PS50885"/>
    </source>
</evidence>
<dbReference type="AlphaFoldDB" id="A0A3N4GH95"/>
<accession>A0A3N4GH95</accession>
<comment type="subcellular location">
    <subcellularLocation>
        <location evidence="2">Membrane</location>
    </subcellularLocation>
</comment>
<reference evidence="14 15" key="1">
    <citation type="submission" date="2018-11" db="EMBL/GenBank/DDBJ databases">
        <title>Aerococcus sp. SJQ22, whole genome shotgun sequence.</title>
        <authorList>
            <person name="Sun L."/>
            <person name="Gao X."/>
            <person name="Chen W."/>
            <person name="Huang K."/>
        </authorList>
    </citation>
    <scope>NUCLEOTIDE SEQUENCE [LARGE SCALE GENOMIC DNA]</scope>
    <source>
        <strain evidence="14 15">SJQ22</strain>
    </source>
</reference>
<evidence type="ECO:0000256" key="3">
    <source>
        <dbReference type="ARBA" id="ARBA00012438"/>
    </source>
</evidence>
<keyword evidence="10 11" id="KW-0472">Membrane</keyword>
<dbReference type="PANTHER" id="PTHR45436:SF5">
    <property type="entry name" value="SENSOR HISTIDINE KINASE TRCS"/>
    <property type="match status" value="1"/>
</dbReference>
<evidence type="ECO:0000256" key="9">
    <source>
        <dbReference type="ARBA" id="ARBA00023012"/>
    </source>
</evidence>
<dbReference type="GO" id="GO:0000155">
    <property type="term" value="F:phosphorelay sensor kinase activity"/>
    <property type="evidence" value="ECO:0007669"/>
    <property type="project" value="InterPro"/>
</dbReference>
<dbReference type="Gene3D" id="6.10.340.10">
    <property type="match status" value="1"/>
</dbReference>
<dbReference type="CDD" id="cd00082">
    <property type="entry name" value="HisKA"/>
    <property type="match status" value="1"/>
</dbReference>
<organism evidence="14 15">
    <name type="scientific">Aerococcus agrisoli</name>
    <dbReference type="NCBI Taxonomy" id="2487350"/>
    <lineage>
        <taxon>Bacteria</taxon>
        <taxon>Bacillati</taxon>
        <taxon>Bacillota</taxon>
        <taxon>Bacilli</taxon>
        <taxon>Lactobacillales</taxon>
        <taxon>Aerococcaceae</taxon>
        <taxon>Aerococcus</taxon>
    </lineage>
</organism>
<comment type="caution">
    <text evidence="14">The sequence shown here is derived from an EMBL/GenBank/DDBJ whole genome shotgun (WGS) entry which is preliminary data.</text>
</comment>
<dbReference type="InterPro" id="IPR036890">
    <property type="entry name" value="HATPase_C_sf"/>
</dbReference>
<dbReference type="InterPro" id="IPR036097">
    <property type="entry name" value="HisK_dim/P_sf"/>
</dbReference>
<dbReference type="PANTHER" id="PTHR45436">
    <property type="entry name" value="SENSOR HISTIDINE KINASE YKOH"/>
    <property type="match status" value="1"/>
</dbReference>
<evidence type="ECO:0000256" key="11">
    <source>
        <dbReference type="SAM" id="Phobius"/>
    </source>
</evidence>
<dbReference type="InterPro" id="IPR005467">
    <property type="entry name" value="His_kinase_dom"/>
</dbReference>
<dbReference type="Gene3D" id="1.10.287.130">
    <property type="match status" value="1"/>
</dbReference>
<evidence type="ECO:0000259" key="12">
    <source>
        <dbReference type="PROSITE" id="PS50109"/>
    </source>
</evidence>
<dbReference type="FunFam" id="3.30.565.10:FF:000006">
    <property type="entry name" value="Sensor histidine kinase WalK"/>
    <property type="match status" value="1"/>
</dbReference>
<dbReference type="PROSITE" id="PS50885">
    <property type="entry name" value="HAMP"/>
    <property type="match status" value="1"/>
</dbReference>
<feature type="transmembrane region" description="Helical" evidence="11">
    <location>
        <begin position="20"/>
        <end position="41"/>
    </location>
</feature>
<dbReference type="FunFam" id="1.10.287.130:FF:000001">
    <property type="entry name" value="Two-component sensor histidine kinase"/>
    <property type="match status" value="1"/>
</dbReference>
<keyword evidence="8 11" id="KW-1133">Transmembrane helix</keyword>
<dbReference type="OrthoDB" id="9786919at2"/>
<dbReference type="PRINTS" id="PR00344">
    <property type="entry name" value="BCTRLSENSOR"/>
</dbReference>
<dbReference type="PROSITE" id="PS50109">
    <property type="entry name" value="HIS_KIN"/>
    <property type="match status" value="1"/>
</dbReference>
<dbReference type="InterPro" id="IPR003661">
    <property type="entry name" value="HisK_dim/P_dom"/>
</dbReference>
<dbReference type="InterPro" id="IPR003660">
    <property type="entry name" value="HAMP_dom"/>
</dbReference>
<dbReference type="SUPFAM" id="SSF47384">
    <property type="entry name" value="Homodimeric domain of signal transducing histidine kinase"/>
    <property type="match status" value="1"/>
</dbReference>
<proteinExistence type="predicted"/>
<dbReference type="InterPro" id="IPR050428">
    <property type="entry name" value="TCS_sensor_his_kinase"/>
</dbReference>
<comment type="catalytic activity">
    <reaction evidence="1">
        <text>ATP + protein L-histidine = ADP + protein N-phospho-L-histidine.</text>
        <dbReference type="EC" id="2.7.13.3"/>
    </reaction>
</comment>
<gene>
    <name evidence="14" type="ORF">EF384_03615</name>
</gene>
<protein>
    <recommendedName>
        <fullName evidence="3">histidine kinase</fullName>
        <ecNumber evidence="3">2.7.13.3</ecNumber>
    </recommendedName>
</protein>
<keyword evidence="6 11" id="KW-0812">Transmembrane</keyword>
<evidence type="ECO:0000256" key="6">
    <source>
        <dbReference type="ARBA" id="ARBA00022692"/>
    </source>
</evidence>
<dbReference type="SUPFAM" id="SSF55874">
    <property type="entry name" value="ATPase domain of HSP90 chaperone/DNA topoisomerase II/histidine kinase"/>
    <property type="match status" value="1"/>
</dbReference>
<sequence>MIESFFNDFKSKLEHPFSLIWKWGLILSSLFLLALSVSPSITSYQDQQDIKNDYVQEVADIDSYLQDYMNSLVNKPAAEVRQAFQTRVTMENISLEEYLTQKHVKIQVYNQEGNLIYNSGDSVDIFTTARETGRTQNELTGNFLTYQMLYDGNEQVGYYFVSFDSQEVRDQVADEQLAWVTMILINLAIAIVFGFGIAYLFLQPIQSMKRFLKNITADNIADRRLNVTDYHGEFTEISEGINQMLDQTSDYIDQQIHFVEDVSHELRTPVAIIEGHLNMLNRWGKDDPEILEESLSASTNELERMKILVQEMLDLSRAGQVDTQYYDKTTLINEVINQVYQNFKVLYPDFDFFLENDLRRNYEIQIYRNHLEQILIILLDNAVKYSADRKEIHISVATNAVDYIEIAVQDFGEGMSQEDQNRVFNRFYRVDKARSRERGGNGLGLSIAKELIKGYKGSIFVESELGNGSIFHVRFPILNTLGDISASDRAKIDESLEGDLFDDERDY</sequence>
<keyword evidence="4" id="KW-0597">Phosphoprotein</keyword>
<dbReference type="Pfam" id="PF02518">
    <property type="entry name" value="HATPase_c"/>
    <property type="match status" value="1"/>
</dbReference>
<evidence type="ECO:0000256" key="10">
    <source>
        <dbReference type="ARBA" id="ARBA00023136"/>
    </source>
</evidence>
<evidence type="ECO:0000256" key="8">
    <source>
        <dbReference type="ARBA" id="ARBA00022989"/>
    </source>
</evidence>
<evidence type="ECO:0000313" key="15">
    <source>
        <dbReference type="Proteomes" id="UP000273977"/>
    </source>
</evidence>
<keyword evidence="9" id="KW-0902">Two-component regulatory system</keyword>
<dbReference type="SMART" id="SM00388">
    <property type="entry name" value="HisKA"/>
    <property type="match status" value="1"/>
</dbReference>
<evidence type="ECO:0000256" key="1">
    <source>
        <dbReference type="ARBA" id="ARBA00000085"/>
    </source>
</evidence>
<keyword evidence="5" id="KW-0808">Transferase</keyword>
<evidence type="ECO:0000313" key="14">
    <source>
        <dbReference type="EMBL" id="RPA60797.1"/>
    </source>
</evidence>
<feature type="domain" description="Histidine kinase" evidence="12">
    <location>
        <begin position="261"/>
        <end position="479"/>
    </location>
</feature>
<feature type="domain" description="HAMP" evidence="13">
    <location>
        <begin position="199"/>
        <end position="253"/>
    </location>
</feature>
<dbReference type="SMART" id="SM00387">
    <property type="entry name" value="HATPase_c"/>
    <property type="match status" value="1"/>
</dbReference>
<evidence type="ECO:0000256" key="2">
    <source>
        <dbReference type="ARBA" id="ARBA00004370"/>
    </source>
</evidence>
<evidence type="ECO:0000256" key="4">
    <source>
        <dbReference type="ARBA" id="ARBA00022553"/>
    </source>
</evidence>
<dbReference type="InterPro" id="IPR004358">
    <property type="entry name" value="Sig_transdc_His_kin-like_C"/>
</dbReference>
<evidence type="ECO:0000256" key="7">
    <source>
        <dbReference type="ARBA" id="ARBA00022777"/>
    </source>
</evidence>
<dbReference type="EC" id="2.7.13.3" evidence="3"/>
<dbReference type="Pfam" id="PF00512">
    <property type="entry name" value="HisKA"/>
    <property type="match status" value="1"/>
</dbReference>
<dbReference type="Gene3D" id="3.30.565.10">
    <property type="entry name" value="Histidine kinase-like ATPase, C-terminal domain"/>
    <property type="match status" value="1"/>
</dbReference>
<dbReference type="Proteomes" id="UP000273977">
    <property type="component" value="Unassembled WGS sequence"/>
</dbReference>